<accession>A0AAD7LWC6</accession>
<comment type="caution">
    <text evidence="2">The sequence shown here is derived from an EMBL/GenBank/DDBJ whole genome shotgun (WGS) entry which is preliminary data.</text>
</comment>
<dbReference type="PANTHER" id="PTHR46951:SF2">
    <property type="entry name" value="BED-TYPE DOMAIN-CONTAINING PROTEIN"/>
    <property type="match status" value="1"/>
</dbReference>
<proteinExistence type="predicted"/>
<dbReference type="Gene3D" id="1.10.510.10">
    <property type="entry name" value="Transferase(Phosphotransferase) domain 1"/>
    <property type="match status" value="1"/>
</dbReference>
<reference evidence="2" key="1">
    <citation type="journal article" date="2023" name="Science">
        <title>Elucidation of the pathway for biosynthesis of saponin adjuvants from the soapbark tree.</title>
        <authorList>
            <person name="Reed J."/>
            <person name="Orme A."/>
            <person name="El-Demerdash A."/>
            <person name="Owen C."/>
            <person name="Martin L.B.B."/>
            <person name="Misra R.C."/>
            <person name="Kikuchi S."/>
            <person name="Rejzek M."/>
            <person name="Martin A.C."/>
            <person name="Harkess A."/>
            <person name="Leebens-Mack J."/>
            <person name="Louveau T."/>
            <person name="Stephenson M.J."/>
            <person name="Osbourn A."/>
        </authorList>
    </citation>
    <scope>NUCLEOTIDE SEQUENCE</scope>
    <source>
        <strain evidence="2">S10</strain>
    </source>
</reference>
<evidence type="ECO:0000256" key="1">
    <source>
        <dbReference type="SAM" id="MobiDB-lite"/>
    </source>
</evidence>
<evidence type="ECO:0000313" key="2">
    <source>
        <dbReference type="EMBL" id="KAJ7965467.1"/>
    </source>
</evidence>
<organism evidence="2 3">
    <name type="scientific">Quillaja saponaria</name>
    <name type="common">Soap bark tree</name>
    <dbReference type="NCBI Taxonomy" id="32244"/>
    <lineage>
        <taxon>Eukaryota</taxon>
        <taxon>Viridiplantae</taxon>
        <taxon>Streptophyta</taxon>
        <taxon>Embryophyta</taxon>
        <taxon>Tracheophyta</taxon>
        <taxon>Spermatophyta</taxon>
        <taxon>Magnoliopsida</taxon>
        <taxon>eudicotyledons</taxon>
        <taxon>Gunneridae</taxon>
        <taxon>Pentapetalae</taxon>
        <taxon>rosids</taxon>
        <taxon>fabids</taxon>
        <taxon>Fabales</taxon>
        <taxon>Quillajaceae</taxon>
        <taxon>Quillaja</taxon>
    </lineage>
</organism>
<feature type="region of interest" description="Disordered" evidence="1">
    <location>
        <begin position="1"/>
        <end position="21"/>
    </location>
</feature>
<dbReference type="EMBL" id="JARAOO010000006">
    <property type="protein sequence ID" value="KAJ7965467.1"/>
    <property type="molecule type" value="Genomic_DNA"/>
</dbReference>
<keyword evidence="2" id="KW-0808">Transferase</keyword>
<feature type="compositionally biased region" description="Basic and acidic residues" evidence="1">
    <location>
        <begin position="12"/>
        <end position="21"/>
    </location>
</feature>
<protein>
    <submittedName>
        <fullName evidence="2">Wall-associated receptor kinase-like protein</fullName>
    </submittedName>
</protein>
<keyword evidence="3" id="KW-1185">Reference proteome</keyword>
<keyword evidence="2" id="KW-0418">Kinase</keyword>
<dbReference type="Proteomes" id="UP001163823">
    <property type="component" value="Chromosome 6"/>
</dbReference>
<dbReference type="PANTHER" id="PTHR46951">
    <property type="entry name" value="BED-TYPE DOMAIN-CONTAINING PROTEIN"/>
    <property type="match status" value="1"/>
</dbReference>
<keyword evidence="2" id="KW-0675">Receptor</keyword>
<name>A0AAD7LWC6_QUISA</name>
<dbReference type="KEGG" id="qsa:O6P43_015102"/>
<dbReference type="AlphaFoldDB" id="A0AAD7LWC6"/>
<evidence type="ECO:0000313" key="3">
    <source>
        <dbReference type="Proteomes" id="UP001163823"/>
    </source>
</evidence>
<sequence length="313" mass="36304">MASSSSKGKQPAIEEPRSKKKRADDIGWLYFERIGDNRQQVIYNFCGKQLKGGGIARGKQHLAGGYPNVAKYEKCPVEISKQVRLHLREKKQENEKIKEIRGEMRENLMSGTRRRAGIREEDIEDTDDEMSIHERRDLQYATNLSIHDIYMAEQGYRQVPHPRMEPTRTRNLSCIQSVKEGRKALSFNRPEAERSLAMYFISSWKEDHLFDVLESGIVNEENMDQLREVAMLAIRCLRMKGEERPSMKELAMELEGIRRTEKHPWVNFDSNQEETEHLLALASNPFNSADTSYITAEYDSLRNHVILSLDDGR</sequence>
<dbReference type="GO" id="GO:0016301">
    <property type="term" value="F:kinase activity"/>
    <property type="evidence" value="ECO:0007669"/>
    <property type="project" value="UniProtKB-KW"/>
</dbReference>
<gene>
    <name evidence="2" type="ORF">O6P43_015102</name>
</gene>